<protein>
    <submittedName>
        <fullName evidence="2">Uncharacterized protein</fullName>
    </submittedName>
</protein>
<feature type="compositionally biased region" description="Polar residues" evidence="1">
    <location>
        <begin position="95"/>
        <end position="105"/>
    </location>
</feature>
<evidence type="ECO:0000313" key="2">
    <source>
        <dbReference type="EMBL" id="RXK40725.1"/>
    </source>
</evidence>
<dbReference type="InParanoid" id="A0A4Q1BRW4"/>
<dbReference type="EMBL" id="SDIL01000015">
    <property type="protein sequence ID" value="RXK40725.1"/>
    <property type="molecule type" value="Genomic_DNA"/>
</dbReference>
<sequence>MRSPVTKAASMAALLTSASDGFQLNSNSSSQLISNNSVAAALASALPNSASSSIDRQPTQLTTADPTPSNVAPSSVDPPSVAPPSTATATATETKSGPSPTMNLD</sequence>
<comment type="caution">
    <text evidence="2">The sequence shown here is derived from an EMBL/GenBank/DDBJ whole genome shotgun (WGS) entry which is preliminary data.</text>
</comment>
<evidence type="ECO:0000313" key="3">
    <source>
        <dbReference type="Proteomes" id="UP000289152"/>
    </source>
</evidence>
<name>A0A4Q1BRW4_TREME</name>
<dbReference type="Proteomes" id="UP000289152">
    <property type="component" value="Unassembled WGS sequence"/>
</dbReference>
<feature type="compositionally biased region" description="Low complexity" evidence="1">
    <location>
        <begin position="44"/>
        <end position="53"/>
    </location>
</feature>
<feature type="compositionally biased region" description="Low complexity" evidence="1">
    <location>
        <begin position="68"/>
        <end position="94"/>
    </location>
</feature>
<evidence type="ECO:0000256" key="1">
    <source>
        <dbReference type="SAM" id="MobiDB-lite"/>
    </source>
</evidence>
<feature type="compositionally biased region" description="Polar residues" evidence="1">
    <location>
        <begin position="54"/>
        <end position="67"/>
    </location>
</feature>
<keyword evidence="3" id="KW-1185">Reference proteome</keyword>
<accession>A0A4Q1BRW4</accession>
<feature type="region of interest" description="Disordered" evidence="1">
    <location>
        <begin position="44"/>
        <end position="105"/>
    </location>
</feature>
<dbReference type="AlphaFoldDB" id="A0A4Q1BRW4"/>
<proteinExistence type="predicted"/>
<reference evidence="2 3" key="1">
    <citation type="submission" date="2016-06" db="EMBL/GenBank/DDBJ databases">
        <title>Evolution of pathogenesis and genome organization in the Tremellales.</title>
        <authorList>
            <person name="Cuomo C."/>
            <person name="Litvintseva A."/>
            <person name="Heitman J."/>
            <person name="Chen Y."/>
            <person name="Sun S."/>
            <person name="Springer D."/>
            <person name="Dromer F."/>
            <person name="Young S."/>
            <person name="Zeng Q."/>
            <person name="Chapman S."/>
            <person name="Gujja S."/>
            <person name="Saif S."/>
            <person name="Birren B."/>
        </authorList>
    </citation>
    <scope>NUCLEOTIDE SEQUENCE [LARGE SCALE GENOMIC DNA]</scope>
    <source>
        <strain evidence="2 3">ATCC 28783</strain>
    </source>
</reference>
<organism evidence="2 3">
    <name type="scientific">Tremella mesenterica</name>
    <name type="common">Jelly fungus</name>
    <dbReference type="NCBI Taxonomy" id="5217"/>
    <lineage>
        <taxon>Eukaryota</taxon>
        <taxon>Fungi</taxon>
        <taxon>Dikarya</taxon>
        <taxon>Basidiomycota</taxon>
        <taxon>Agaricomycotina</taxon>
        <taxon>Tremellomycetes</taxon>
        <taxon>Tremellales</taxon>
        <taxon>Tremellaceae</taxon>
        <taxon>Tremella</taxon>
    </lineage>
</organism>
<gene>
    <name evidence="2" type="ORF">M231_01977</name>
</gene>